<dbReference type="AlphaFoldDB" id="A0A9P6C505"/>
<comment type="caution">
    <text evidence="3">The sequence shown here is derived from an EMBL/GenBank/DDBJ whole genome shotgun (WGS) entry which is preliminary data.</text>
</comment>
<keyword evidence="4" id="KW-1185">Reference proteome</keyword>
<dbReference type="PANTHER" id="PTHR10039:SF17">
    <property type="entry name" value="FUNGAL STAND N-TERMINAL GOODBYE DOMAIN-CONTAINING PROTEIN-RELATED"/>
    <property type="match status" value="1"/>
</dbReference>
<dbReference type="Gene3D" id="3.40.50.300">
    <property type="entry name" value="P-loop containing nucleotide triphosphate hydrolases"/>
    <property type="match status" value="1"/>
</dbReference>
<evidence type="ECO:0000259" key="2">
    <source>
        <dbReference type="Pfam" id="PF24883"/>
    </source>
</evidence>
<evidence type="ECO:0000313" key="3">
    <source>
        <dbReference type="EMBL" id="KAF9449320.1"/>
    </source>
</evidence>
<protein>
    <recommendedName>
        <fullName evidence="2">Nephrocystin 3-like N-terminal domain-containing protein</fullName>
    </recommendedName>
</protein>
<keyword evidence="1" id="KW-0677">Repeat</keyword>
<evidence type="ECO:0000256" key="1">
    <source>
        <dbReference type="ARBA" id="ARBA00022737"/>
    </source>
</evidence>
<dbReference type="InterPro" id="IPR056884">
    <property type="entry name" value="NPHP3-like_N"/>
</dbReference>
<reference evidence="3" key="1">
    <citation type="submission" date="2020-11" db="EMBL/GenBank/DDBJ databases">
        <authorList>
            <consortium name="DOE Joint Genome Institute"/>
            <person name="Ahrendt S."/>
            <person name="Riley R."/>
            <person name="Andreopoulos W."/>
            <person name="Labutti K."/>
            <person name="Pangilinan J."/>
            <person name="Ruiz-Duenas F.J."/>
            <person name="Barrasa J.M."/>
            <person name="Sanchez-Garcia M."/>
            <person name="Camarero S."/>
            <person name="Miyauchi S."/>
            <person name="Serrano A."/>
            <person name="Linde D."/>
            <person name="Babiker R."/>
            <person name="Drula E."/>
            <person name="Ayuso-Fernandez I."/>
            <person name="Pacheco R."/>
            <person name="Padilla G."/>
            <person name="Ferreira P."/>
            <person name="Barriuso J."/>
            <person name="Kellner H."/>
            <person name="Castanera R."/>
            <person name="Alfaro M."/>
            <person name="Ramirez L."/>
            <person name="Pisabarro A.G."/>
            <person name="Kuo A."/>
            <person name="Tritt A."/>
            <person name="Lipzen A."/>
            <person name="He G."/>
            <person name="Yan M."/>
            <person name="Ng V."/>
            <person name="Cullen D."/>
            <person name="Martin F."/>
            <person name="Rosso M.-N."/>
            <person name="Henrissat B."/>
            <person name="Hibbett D."/>
            <person name="Martinez A.T."/>
            <person name="Grigoriev I.V."/>
        </authorList>
    </citation>
    <scope>NUCLEOTIDE SEQUENCE</scope>
    <source>
        <strain evidence="3">MF-IS2</strain>
    </source>
</reference>
<organism evidence="3 4">
    <name type="scientific">Macrolepiota fuliginosa MF-IS2</name>
    <dbReference type="NCBI Taxonomy" id="1400762"/>
    <lineage>
        <taxon>Eukaryota</taxon>
        <taxon>Fungi</taxon>
        <taxon>Dikarya</taxon>
        <taxon>Basidiomycota</taxon>
        <taxon>Agaricomycotina</taxon>
        <taxon>Agaricomycetes</taxon>
        <taxon>Agaricomycetidae</taxon>
        <taxon>Agaricales</taxon>
        <taxon>Agaricineae</taxon>
        <taxon>Agaricaceae</taxon>
        <taxon>Macrolepiota</taxon>
    </lineage>
</organism>
<dbReference type="EMBL" id="MU151134">
    <property type="protein sequence ID" value="KAF9449320.1"/>
    <property type="molecule type" value="Genomic_DNA"/>
</dbReference>
<accession>A0A9P6C505</accession>
<name>A0A9P6C505_9AGAR</name>
<dbReference type="OrthoDB" id="4760524at2759"/>
<dbReference type="PANTHER" id="PTHR10039">
    <property type="entry name" value="AMELOGENIN"/>
    <property type="match status" value="1"/>
</dbReference>
<dbReference type="Proteomes" id="UP000807342">
    <property type="component" value="Unassembled WGS sequence"/>
</dbReference>
<dbReference type="SUPFAM" id="SSF52540">
    <property type="entry name" value="P-loop containing nucleoside triphosphate hydrolases"/>
    <property type="match status" value="1"/>
</dbReference>
<dbReference type="Pfam" id="PF24883">
    <property type="entry name" value="NPHP3_N"/>
    <property type="match status" value="1"/>
</dbReference>
<dbReference type="InterPro" id="IPR027417">
    <property type="entry name" value="P-loop_NTPase"/>
</dbReference>
<evidence type="ECO:0000313" key="4">
    <source>
        <dbReference type="Proteomes" id="UP000807342"/>
    </source>
</evidence>
<feature type="domain" description="Nephrocystin 3-like N-terminal" evidence="2">
    <location>
        <begin position="82"/>
        <end position="239"/>
    </location>
</feature>
<gene>
    <name evidence="3" type="ORF">P691DRAFT_667702</name>
</gene>
<proteinExistence type="predicted"/>
<sequence>MASNFFQNAQNFTVNNAQFVSNPQTFNYNSGSGDWVVFAEIQEGLDILLKASLPQAAHDSSERDPPPRCHPGTRQDYIAQIIQWSLNKKDRIGRMLWMQGPAGVGKSAVAQTVAETLDDKLGAAFFFSRLNSGDDPDCFFTTLAYQLATKITPFGDILDQKIRRDPTLVTKAMTQQFEALIVAPVRELQNKGIDVGELVIIIDGLDECATMESQRNIIEIVATSVQEQSTPFLWIFFSRPEPHIITVFTSSRLLSLSLHLELPVSRDVDNEITQYLTDEMANLRREHGLPLSWPSENDIGTLVKLSAGLFIYTATIIRFIRAYDSLGPEDQLRLVLSLAKKSNEVRTTHPLFELDSLYMLIMQRVPSQVLLTTQKILILTSVGSRNDAKMAANILNLSESQLQYAYRSLHSVLNLACSNEEAPQNSELRALTLTFYHASFMEFLWDPRRSGKFCLRLECATTLRSDLLGKVNEIHKNSKREFKLIWYWTVPTCCGRQFSLG</sequence>